<name>A0A0K2UWX5_LEPSM</name>
<accession>A0A0K2UWX5</accession>
<proteinExistence type="predicted"/>
<protein>
    <submittedName>
        <fullName evidence="1">Uncharacterized protein</fullName>
    </submittedName>
</protein>
<dbReference type="EMBL" id="HACA01025011">
    <property type="protein sequence ID" value="CDW42372.1"/>
    <property type="molecule type" value="Transcribed_RNA"/>
</dbReference>
<reference evidence="1" key="1">
    <citation type="submission" date="2014-05" db="EMBL/GenBank/DDBJ databases">
        <authorList>
            <person name="Chronopoulou M."/>
        </authorList>
    </citation>
    <scope>NUCLEOTIDE SEQUENCE</scope>
    <source>
        <tissue evidence="1">Whole organism</tissue>
    </source>
</reference>
<organism evidence="1">
    <name type="scientific">Lepeophtheirus salmonis</name>
    <name type="common">Salmon louse</name>
    <name type="synonym">Caligus salmonis</name>
    <dbReference type="NCBI Taxonomy" id="72036"/>
    <lineage>
        <taxon>Eukaryota</taxon>
        <taxon>Metazoa</taxon>
        <taxon>Ecdysozoa</taxon>
        <taxon>Arthropoda</taxon>
        <taxon>Crustacea</taxon>
        <taxon>Multicrustacea</taxon>
        <taxon>Hexanauplia</taxon>
        <taxon>Copepoda</taxon>
        <taxon>Siphonostomatoida</taxon>
        <taxon>Caligidae</taxon>
        <taxon>Lepeophtheirus</taxon>
    </lineage>
</organism>
<evidence type="ECO:0000313" key="1">
    <source>
        <dbReference type="EMBL" id="CDW42372.1"/>
    </source>
</evidence>
<sequence length="273" mass="30762">NFIIDRSNRISWSIPVKYEYFSLAMIRFISYYLLISIPYTQSSISQSEVLEPACHSTSWNTRPDGAHNKTKIPCFCTNYCLTTEKLAGLKKCPHPLQFVFKQSLEQGVMICPFCAEMDNSVRLCSENAPCFQEEICVFSPDLSKSGRMVLGQCFPKFNSEKIICWEQSSEYPLLRSTLNQRNCITGIHQTPARMLSLSYDDLFNYCKSFEVTAVSNDAQARKSDPTTSNCAIHSLINVSSGSESVCLANGIQCKDNPCCKLDENERSYTCGNV</sequence>
<dbReference type="AlphaFoldDB" id="A0A0K2UWX5"/>
<feature type="non-terminal residue" evidence="1">
    <location>
        <position position="1"/>
    </location>
</feature>